<comment type="caution">
    <text evidence="4">The sequence shown here is derived from an EMBL/GenBank/DDBJ whole genome shotgun (WGS) entry which is preliminary data.</text>
</comment>
<dbReference type="GO" id="GO:0016747">
    <property type="term" value="F:acyltransferase activity, transferring groups other than amino-acyl groups"/>
    <property type="evidence" value="ECO:0007669"/>
    <property type="project" value="InterPro"/>
</dbReference>
<sequence length="142" mass="16187">MATVERAHSSADIELSDINELLKQLHFDRQDPEATQHDLDTIASSAIFVVAREGSKVIGMATAYLFRKFGKTIGYVEDVVVNETYRGQGIGTKLMERIVDEARNDQVFYLYLTSREGRTAANAIYQKLGFEKRETNNYRLKF</sequence>
<dbReference type="AlphaFoldDB" id="A0A1F6CLK0"/>
<dbReference type="Pfam" id="PF00583">
    <property type="entry name" value="Acetyltransf_1"/>
    <property type="match status" value="1"/>
</dbReference>
<accession>A0A1F6CLK0</accession>
<evidence type="ECO:0000256" key="2">
    <source>
        <dbReference type="ARBA" id="ARBA00023315"/>
    </source>
</evidence>
<proteinExistence type="predicted"/>
<reference evidence="4 5" key="1">
    <citation type="journal article" date="2016" name="Nat. Commun.">
        <title>Thousands of microbial genomes shed light on interconnected biogeochemical processes in an aquifer system.</title>
        <authorList>
            <person name="Anantharaman K."/>
            <person name="Brown C.T."/>
            <person name="Hug L.A."/>
            <person name="Sharon I."/>
            <person name="Castelle C.J."/>
            <person name="Probst A.J."/>
            <person name="Thomas B.C."/>
            <person name="Singh A."/>
            <person name="Wilkins M.J."/>
            <person name="Karaoz U."/>
            <person name="Brodie E.L."/>
            <person name="Williams K.H."/>
            <person name="Hubbard S.S."/>
            <person name="Banfield J.F."/>
        </authorList>
    </citation>
    <scope>NUCLEOTIDE SEQUENCE [LARGE SCALE GENOMIC DNA]</scope>
</reference>
<evidence type="ECO:0000259" key="3">
    <source>
        <dbReference type="PROSITE" id="PS51186"/>
    </source>
</evidence>
<dbReference type="Gene3D" id="3.40.630.30">
    <property type="match status" value="1"/>
</dbReference>
<dbReference type="InterPro" id="IPR000182">
    <property type="entry name" value="GNAT_dom"/>
</dbReference>
<protein>
    <recommendedName>
        <fullName evidence="3">N-acetyltransferase domain-containing protein</fullName>
    </recommendedName>
</protein>
<keyword evidence="2" id="KW-0012">Acyltransferase</keyword>
<feature type="domain" description="N-acetyltransferase" evidence="3">
    <location>
        <begin position="5"/>
        <end position="142"/>
    </location>
</feature>
<dbReference type="CDD" id="cd04301">
    <property type="entry name" value="NAT_SF"/>
    <property type="match status" value="1"/>
</dbReference>
<keyword evidence="1" id="KW-0808">Transferase</keyword>
<evidence type="ECO:0000313" key="4">
    <source>
        <dbReference type="EMBL" id="OGG50123.1"/>
    </source>
</evidence>
<gene>
    <name evidence="4" type="ORF">A2763_01100</name>
</gene>
<organism evidence="4 5">
    <name type="scientific">Candidatus Kaiserbacteria bacterium RIFCSPHIGHO2_01_FULL_54_36</name>
    <dbReference type="NCBI Taxonomy" id="1798482"/>
    <lineage>
        <taxon>Bacteria</taxon>
        <taxon>Candidatus Kaiseribacteriota</taxon>
    </lineage>
</organism>
<dbReference type="InterPro" id="IPR050832">
    <property type="entry name" value="Bact_Acetyltransf"/>
</dbReference>
<dbReference type="SUPFAM" id="SSF55729">
    <property type="entry name" value="Acyl-CoA N-acyltransferases (Nat)"/>
    <property type="match status" value="1"/>
</dbReference>
<dbReference type="STRING" id="1798482.A2763_01100"/>
<dbReference type="PROSITE" id="PS51186">
    <property type="entry name" value="GNAT"/>
    <property type="match status" value="1"/>
</dbReference>
<dbReference type="PANTHER" id="PTHR43877">
    <property type="entry name" value="AMINOALKYLPHOSPHONATE N-ACETYLTRANSFERASE-RELATED-RELATED"/>
    <property type="match status" value="1"/>
</dbReference>
<dbReference type="Proteomes" id="UP000178370">
    <property type="component" value="Unassembled WGS sequence"/>
</dbReference>
<evidence type="ECO:0000313" key="5">
    <source>
        <dbReference type="Proteomes" id="UP000178370"/>
    </source>
</evidence>
<dbReference type="EMBL" id="MFKV01000019">
    <property type="protein sequence ID" value="OGG50123.1"/>
    <property type="molecule type" value="Genomic_DNA"/>
</dbReference>
<dbReference type="InterPro" id="IPR016181">
    <property type="entry name" value="Acyl_CoA_acyltransferase"/>
</dbReference>
<name>A0A1F6CLK0_9BACT</name>
<evidence type="ECO:0000256" key="1">
    <source>
        <dbReference type="ARBA" id="ARBA00022679"/>
    </source>
</evidence>